<keyword evidence="5 6" id="KW-0472">Membrane</keyword>
<protein>
    <recommendedName>
        <fullName evidence="9">Bax inhibitor-1/YccA family protein</fullName>
    </recommendedName>
</protein>
<accession>B2IH64</accession>
<evidence type="ECO:0000256" key="6">
    <source>
        <dbReference type="RuleBase" id="RU004379"/>
    </source>
</evidence>
<evidence type="ECO:0000256" key="4">
    <source>
        <dbReference type="ARBA" id="ARBA00022989"/>
    </source>
</evidence>
<evidence type="ECO:0000256" key="1">
    <source>
        <dbReference type="ARBA" id="ARBA00004141"/>
    </source>
</evidence>
<dbReference type="RefSeq" id="WP_012383835.1">
    <property type="nucleotide sequence ID" value="NC_010581.1"/>
</dbReference>
<dbReference type="eggNOG" id="COG0670">
    <property type="taxonomic scope" value="Bacteria"/>
</dbReference>
<dbReference type="Proteomes" id="UP000001695">
    <property type="component" value="Chromosome"/>
</dbReference>
<evidence type="ECO:0000256" key="2">
    <source>
        <dbReference type="ARBA" id="ARBA00010350"/>
    </source>
</evidence>
<dbReference type="EMBL" id="CP001016">
    <property type="protein sequence ID" value="ACB94478.1"/>
    <property type="molecule type" value="Genomic_DNA"/>
</dbReference>
<organism evidence="7 8">
    <name type="scientific">Beijerinckia indica subsp. indica (strain ATCC 9039 / DSM 1715 / NCIMB 8712)</name>
    <dbReference type="NCBI Taxonomy" id="395963"/>
    <lineage>
        <taxon>Bacteria</taxon>
        <taxon>Pseudomonadati</taxon>
        <taxon>Pseudomonadota</taxon>
        <taxon>Alphaproteobacteria</taxon>
        <taxon>Hyphomicrobiales</taxon>
        <taxon>Beijerinckiaceae</taxon>
        <taxon>Beijerinckia</taxon>
    </lineage>
</organism>
<dbReference type="AlphaFoldDB" id="B2IH64"/>
<reference evidence="8" key="1">
    <citation type="submission" date="2008-03" db="EMBL/GenBank/DDBJ databases">
        <title>Complete sequence of chromosome of Beijerinckia indica subsp. indica ATCC 9039.</title>
        <authorList>
            <consortium name="US DOE Joint Genome Institute"/>
            <person name="Copeland A."/>
            <person name="Lucas S."/>
            <person name="Lapidus A."/>
            <person name="Glavina del Rio T."/>
            <person name="Dalin E."/>
            <person name="Tice H."/>
            <person name="Bruce D."/>
            <person name="Goodwin L."/>
            <person name="Pitluck S."/>
            <person name="LaButti K."/>
            <person name="Schmutz J."/>
            <person name="Larimer F."/>
            <person name="Land M."/>
            <person name="Hauser L."/>
            <person name="Kyrpides N."/>
            <person name="Mikhailova N."/>
            <person name="Dunfield P.F."/>
            <person name="Dedysh S.N."/>
            <person name="Liesack W."/>
            <person name="Saw J.H."/>
            <person name="Alam M."/>
            <person name="Chen Y."/>
            <person name="Murrell J.C."/>
            <person name="Richardson P."/>
        </authorList>
    </citation>
    <scope>NUCLEOTIDE SEQUENCE [LARGE SCALE GENOMIC DNA]</scope>
    <source>
        <strain evidence="8">ATCC 9039 / DSM 1715 / NCIMB 8712</strain>
    </source>
</reference>
<dbReference type="GO" id="GO:0005886">
    <property type="term" value="C:plasma membrane"/>
    <property type="evidence" value="ECO:0007669"/>
    <property type="project" value="TreeGrafter"/>
</dbReference>
<dbReference type="PANTHER" id="PTHR23291">
    <property type="entry name" value="BAX INHIBITOR-RELATED"/>
    <property type="match status" value="1"/>
</dbReference>
<dbReference type="OrthoDB" id="9793828at2"/>
<dbReference type="Pfam" id="PF01027">
    <property type="entry name" value="Bax1-I"/>
    <property type="match status" value="1"/>
</dbReference>
<dbReference type="KEGG" id="bid:Bind_0828"/>
<dbReference type="InterPro" id="IPR006214">
    <property type="entry name" value="Bax_inhibitor_1-related"/>
</dbReference>
<feature type="transmembrane region" description="Helical" evidence="6">
    <location>
        <begin position="39"/>
        <end position="60"/>
    </location>
</feature>
<comment type="similarity">
    <text evidence="2 6">Belongs to the BI1 family.</text>
</comment>
<dbReference type="CDD" id="cd10432">
    <property type="entry name" value="BI-1-like_bacterial"/>
    <property type="match status" value="1"/>
</dbReference>
<evidence type="ECO:0000313" key="8">
    <source>
        <dbReference type="Proteomes" id="UP000001695"/>
    </source>
</evidence>
<evidence type="ECO:0000256" key="3">
    <source>
        <dbReference type="ARBA" id="ARBA00022692"/>
    </source>
</evidence>
<keyword evidence="3 6" id="KW-0812">Transmembrane</keyword>
<feature type="transmembrane region" description="Helical" evidence="6">
    <location>
        <begin position="110"/>
        <end position="130"/>
    </location>
</feature>
<evidence type="ECO:0008006" key="9">
    <source>
        <dbReference type="Google" id="ProtNLM"/>
    </source>
</evidence>
<proteinExistence type="inferred from homology"/>
<dbReference type="STRING" id="395963.Bind_0828"/>
<sequence>MSDFDRNVSARWGQGLAGAGRTTIDQGLRAYMLGVYNHMVIGLAITGLVALGTNMLAVVHDANGHIAGLTAFGQALYLSPLKWVAMLAPLGFVLFISLRIEQMAASTARTLFFAFAATMGLSLSTLLLVYTGTSVARAFFITAAAFAGLSLYGYTTKRDLSPIGSFLVMGLIGLVIASLVNLFVQSTAFQFGLSILSVLIFSGLTAWDTQAIKAMYYESDGYEVATKKSVNGALMLYLDFINIFQSLLMLTGSRND</sequence>
<keyword evidence="4 6" id="KW-1133">Transmembrane helix</keyword>
<feature type="transmembrane region" description="Helical" evidence="6">
    <location>
        <begin position="80"/>
        <end position="98"/>
    </location>
</feature>
<name>B2IH64_BEII9</name>
<feature type="transmembrane region" description="Helical" evidence="6">
    <location>
        <begin position="136"/>
        <end position="154"/>
    </location>
</feature>
<gene>
    <name evidence="7" type="ordered locus">Bind_0828</name>
</gene>
<comment type="subcellular location">
    <subcellularLocation>
        <location evidence="1">Membrane</location>
        <topology evidence="1">Multi-pass membrane protein</topology>
    </subcellularLocation>
</comment>
<feature type="transmembrane region" description="Helical" evidence="6">
    <location>
        <begin position="166"/>
        <end position="184"/>
    </location>
</feature>
<dbReference type="PANTHER" id="PTHR23291:SF50">
    <property type="entry name" value="PROTEIN LIFEGUARD 4"/>
    <property type="match status" value="1"/>
</dbReference>
<keyword evidence="8" id="KW-1185">Reference proteome</keyword>
<reference evidence="7 8" key="2">
    <citation type="journal article" date="2010" name="J. Bacteriol.">
        <title>Complete genome sequence of Beijerinckia indica subsp. indica.</title>
        <authorList>
            <person name="Tamas I."/>
            <person name="Dedysh S.N."/>
            <person name="Liesack W."/>
            <person name="Stott M.B."/>
            <person name="Alam M."/>
            <person name="Murrell J.C."/>
            <person name="Dunfield P.F."/>
        </authorList>
    </citation>
    <scope>NUCLEOTIDE SEQUENCE [LARGE SCALE GENOMIC DNA]</scope>
    <source>
        <strain evidence="8">ATCC 9039 / DSM 1715 / NCIMB 8712</strain>
    </source>
</reference>
<evidence type="ECO:0000256" key="5">
    <source>
        <dbReference type="ARBA" id="ARBA00023136"/>
    </source>
</evidence>
<dbReference type="HOGENOM" id="CLU_058671_1_1_5"/>
<evidence type="ECO:0000313" key="7">
    <source>
        <dbReference type="EMBL" id="ACB94478.1"/>
    </source>
</evidence>
<feature type="transmembrane region" description="Helical" evidence="6">
    <location>
        <begin position="190"/>
        <end position="209"/>
    </location>
</feature>